<sequence>MGIQVYPGNIPVPSPAKPPPKFVTRVTPFELTTGLYHWATCLFIVALVCSQLLGAVWDSQTTTRHLLYGRSPTLGPSQIVGINDVPYPDRVVACVRRGNSYEPKLVSSLLAAPGVSAILEDSTGTGVHGYRLRQRRVGAVTDSLDSATQIAYESSCRLIANTMNNIFNACLALGYTNLTRDNLRVVDDWDSNNLYMLPNTLPILIMPYWDNAPQARHAVPTWGGDACMFRLQDAYAATGSASKLASFRAVNRSVRFERTMEWLGRPGGRWKNGWYEDLEGVRWYADLTSSAPEAPYFMMFRLFNMRTGKEWDCSNPGDCEAAGKLGRWGDKFISSSKSHKFSSVSIANGTEFGLFLYESDEIRTVRITFDWETLVSNLSVGLVLARWIVGLISLHVGALQGKTQWFSGGIGCVSGAGSFMLLPIVSLPRLKMTLAAFWTVGCRFEGQQSGLADAWFAIYPAIAHLVLIYFSLLNILAKALRRRISDVLFTPTVAAFCLLHYFRMEIAESGWLKGIDGRISTVVFSDEVDKMQMVDYFTTDLAWRMNGRVALIFWLKVAILAVNLLPLVLARSFPMNERHSEMDLNGVEKALALCARHVGGLGQSLTYIVVEQVEATYKIALVNSYELIRMGYLVFGDKYLMTFDEWDLLSSMAPSKAFVHFWNHRVLVWKLRPVAVDCHAEIAGGRALQWIQPQMWRLDDPRLQQVRWWQVSACSIQC</sequence>
<dbReference type="InParanoid" id="G4Z9C9"/>
<keyword evidence="3" id="KW-1185">Reference proteome</keyword>
<feature type="transmembrane region" description="Helical" evidence="1">
    <location>
        <begin position="551"/>
        <end position="570"/>
    </location>
</feature>
<feature type="transmembrane region" description="Helical" evidence="1">
    <location>
        <begin position="35"/>
        <end position="57"/>
    </location>
</feature>
<name>G4Z9C9_PHYSP</name>
<dbReference type="RefSeq" id="XP_009524647.1">
    <property type="nucleotide sequence ID" value="XM_009526352.1"/>
</dbReference>
<proteinExistence type="predicted"/>
<organism evidence="2 3">
    <name type="scientific">Phytophthora sojae (strain P6497)</name>
    <name type="common">Soybean stem and root rot agent</name>
    <name type="synonym">Phytophthora megasperma f. sp. glycines</name>
    <dbReference type="NCBI Taxonomy" id="1094619"/>
    <lineage>
        <taxon>Eukaryota</taxon>
        <taxon>Sar</taxon>
        <taxon>Stramenopiles</taxon>
        <taxon>Oomycota</taxon>
        <taxon>Peronosporomycetes</taxon>
        <taxon>Peronosporales</taxon>
        <taxon>Peronosporaceae</taxon>
        <taxon>Phytophthora</taxon>
    </lineage>
</organism>
<dbReference type="EMBL" id="JH159153">
    <property type="protein sequence ID" value="EGZ21930.1"/>
    <property type="molecule type" value="Genomic_DNA"/>
</dbReference>
<keyword evidence="1" id="KW-0812">Transmembrane</keyword>
<dbReference type="Proteomes" id="UP000002640">
    <property type="component" value="Unassembled WGS sequence"/>
</dbReference>
<dbReference type="OMA" id="GGVWKNG"/>
<keyword evidence="1" id="KW-1133">Transmembrane helix</keyword>
<evidence type="ECO:0000256" key="1">
    <source>
        <dbReference type="SAM" id="Phobius"/>
    </source>
</evidence>
<reference evidence="2 3" key="1">
    <citation type="journal article" date="2006" name="Science">
        <title>Phytophthora genome sequences uncover evolutionary origins and mechanisms of pathogenesis.</title>
        <authorList>
            <person name="Tyler B.M."/>
            <person name="Tripathy S."/>
            <person name="Zhang X."/>
            <person name="Dehal P."/>
            <person name="Jiang R.H."/>
            <person name="Aerts A."/>
            <person name="Arredondo F.D."/>
            <person name="Baxter L."/>
            <person name="Bensasson D."/>
            <person name="Beynon J.L."/>
            <person name="Chapman J."/>
            <person name="Damasceno C.M."/>
            <person name="Dorrance A.E."/>
            <person name="Dou D."/>
            <person name="Dickerman A.W."/>
            <person name="Dubchak I.L."/>
            <person name="Garbelotto M."/>
            <person name="Gijzen M."/>
            <person name="Gordon S.G."/>
            <person name="Govers F."/>
            <person name="Grunwald N.J."/>
            <person name="Huang W."/>
            <person name="Ivors K.L."/>
            <person name="Jones R.W."/>
            <person name="Kamoun S."/>
            <person name="Krampis K."/>
            <person name="Lamour K.H."/>
            <person name="Lee M.K."/>
            <person name="McDonald W.H."/>
            <person name="Medina M."/>
            <person name="Meijer H.J."/>
            <person name="Nordberg E.K."/>
            <person name="Maclean D.J."/>
            <person name="Ospina-Giraldo M.D."/>
            <person name="Morris P.F."/>
            <person name="Phuntumart V."/>
            <person name="Putnam N.H."/>
            <person name="Rash S."/>
            <person name="Rose J.K."/>
            <person name="Sakihama Y."/>
            <person name="Salamov A.A."/>
            <person name="Savidor A."/>
            <person name="Scheuring C.F."/>
            <person name="Smith B.M."/>
            <person name="Sobral B.W."/>
            <person name="Terry A."/>
            <person name="Torto-Alalibo T.A."/>
            <person name="Win J."/>
            <person name="Xu Z."/>
            <person name="Zhang H."/>
            <person name="Grigoriev I.V."/>
            <person name="Rokhsar D.S."/>
            <person name="Boore J.L."/>
        </authorList>
    </citation>
    <scope>NUCLEOTIDE SEQUENCE [LARGE SCALE GENOMIC DNA]</scope>
    <source>
        <strain evidence="2 3">P6497</strain>
    </source>
</reference>
<accession>G4Z9C9</accession>
<gene>
    <name evidence="2" type="ORF">PHYSODRAFT_494475</name>
</gene>
<feature type="transmembrane region" description="Helical" evidence="1">
    <location>
        <begin position="454"/>
        <end position="477"/>
    </location>
</feature>
<protein>
    <submittedName>
        <fullName evidence="2">Uncharacterized protein</fullName>
    </submittedName>
</protein>
<evidence type="ECO:0000313" key="3">
    <source>
        <dbReference type="Proteomes" id="UP000002640"/>
    </source>
</evidence>
<feature type="transmembrane region" description="Helical" evidence="1">
    <location>
        <begin position="405"/>
        <end position="425"/>
    </location>
</feature>
<keyword evidence="1" id="KW-0472">Membrane</keyword>
<dbReference type="GeneID" id="20657070"/>
<evidence type="ECO:0000313" key="2">
    <source>
        <dbReference type="EMBL" id="EGZ21930.1"/>
    </source>
</evidence>
<dbReference type="KEGG" id="psoj:PHYSODRAFT_494475"/>
<dbReference type="AlphaFoldDB" id="G4Z9C9"/>